<evidence type="ECO:0000313" key="2">
    <source>
        <dbReference type="Proteomes" id="UP000652761"/>
    </source>
</evidence>
<sequence length="85" mass="9448">MDFIDLIFKYLDKSKSSRIKHCSISLILGLVFPRTHLRVVPFVLKEDLGVPGCCSLRVEGRPGCSMVVCFPLRVVKRRPAAAGCT</sequence>
<organism evidence="1 2">
    <name type="scientific">Colocasia esculenta</name>
    <name type="common">Wild taro</name>
    <name type="synonym">Arum esculentum</name>
    <dbReference type="NCBI Taxonomy" id="4460"/>
    <lineage>
        <taxon>Eukaryota</taxon>
        <taxon>Viridiplantae</taxon>
        <taxon>Streptophyta</taxon>
        <taxon>Embryophyta</taxon>
        <taxon>Tracheophyta</taxon>
        <taxon>Spermatophyta</taxon>
        <taxon>Magnoliopsida</taxon>
        <taxon>Liliopsida</taxon>
        <taxon>Araceae</taxon>
        <taxon>Aroideae</taxon>
        <taxon>Colocasieae</taxon>
        <taxon>Colocasia</taxon>
    </lineage>
</organism>
<protein>
    <submittedName>
        <fullName evidence="1">Uncharacterized protein</fullName>
    </submittedName>
</protein>
<dbReference type="EMBL" id="NMUH01000021">
    <property type="protein sequence ID" value="MQL68778.1"/>
    <property type="molecule type" value="Genomic_DNA"/>
</dbReference>
<reference evidence="1" key="1">
    <citation type="submission" date="2017-07" db="EMBL/GenBank/DDBJ databases">
        <title>Taro Niue Genome Assembly and Annotation.</title>
        <authorList>
            <person name="Atibalentja N."/>
            <person name="Keating K."/>
            <person name="Fields C.J."/>
        </authorList>
    </citation>
    <scope>NUCLEOTIDE SEQUENCE</scope>
    <source>
        <strain evidence="1">Niue_2</strain>
        <tissue evidence="1">Leaf</tissue>
    </source>
</reference>
<dbReference type="AlphaFoldDB" id="A0A843T9X0"/>
<accession>A0A843T9X0</accession>
<evidence type="ECO:0000313" key="1">
    <source>
        <dbReference type="EMBL" id="MQL68778.1"/>
    </source>
</evidence>
<gene>
    <name evidence="1" type="ORF">Taro_001067</name>
</gene>
<proteinExistence type="predicted"/>
<keyword evidence="2" id="KW-1185">Reference proteome</keyword>
<name>A0A843T9X0_COLES</name>
<comment type="caution">
    <text evidence="1">The sequence shown here is derived from an EMBL/GenBank/DDBJ whole genome shotgun (WGS) entry which is preliminary data.</text>
</comment>
<dbReference type="Proteomes" id="UP000652761">
    <property type="component" value="Unassembled WGS sequence"/>
</dbReference>